<evidence type="ECO:0000313" key="2">
    <source>
        <dbReference type="Proteomes" id="UP000279833"/>
    </source>
</evidence>
<dbReference type="EMBL" id="UZAK01002138">
    <property type="protein sequence ID" value="VDO73331.1"/>
    <property type="molecule type" value="Genomic_DNA"/>
</dbReference>
<keyword evidence="2" id="KW-1185">Reference proteome</keyword>
<dbReference type="WBParaSite" id="SCUD_0000226901-mRNA-1">
    <property type="protein sequence ID" value="SCUD_0000226901-mRNA-1"/>
    <property type="gene ID" value="SCUD_0000226901"/>
</dbReference>
<evidence type="ECO:0000313" key="1">
    <source>
        <dbReference type="EMBL" id="VDO73331.1"/>
    </source>
</evidence>
<sequence length="101" mass="11451">MAVFHIHKVGRTELSCSKFAFWLEDGYLAYAVSDASWQKPTVVDGLAYHDEPIELYWLEQSSLKVLPCQTDSSSTMLFVRFRVLHEGQSGHCPSEDDVLQA</sequence>
<dbReference type="Proteomes" id="UP000279833">
    <property type="component" value="Unassembled WGS sequence"/>
</dbReference>
<proteinExistence type="predicted"/>
<organism evidence="3">
    <name type="scientific">Schistosoma curassoni</name>
    <dbReference type="NCBI Taxonomy" id="6186"/>
    <lineage>
        <taxon>Eukaryota</taxon>
        <taxon>Metazoa</taxon>
        <taxon>Spiralia</taxon>
        <taxon>Lophotrochozoa</taxon>
        <taxon>Platyhelminthes</taxon>
        <taxon>Trematoda</taxon>
        <taxon>Digenea</taxon>
        <taxon>Strigeidida</taxon>
        <taxon>Schistosomatoidea</taxon>
        <taxon>Schistosomatidae</taxon>
        <taxon>Schistosoma</taxon>
    </lineage>
</organism>
<reference evidence="3" key="1">
    <citation type="submission" date="2016-06" db="UniProtKB">
        <authorList>
            <consortium name="WormBaseParasite"/>
        </authorList>
    </citation>
    <scope>IDENTIFICATION</scope>
</reference>
<reference evidence="1 2" key="2">
    <citation type="submission" date="2018-11" db="EMBL/GenBank/DDBJ databases">
        <authorList>
            <consortium name="Pathogen Informatics"/>
        </authorList>
    </citation>
    <scope>NUCLEOTIDE SEQUENCE [LARGE SCALE GENOMIC DNA]</scope>
    <source>
        <strain evidence="1">Dakar</strain>
        <strain evidence="2">Dakar, Senegal</strain>
    </source>
</reference>
<evidence type="ECO:0000313" key="3">
    <source>
        <dbReference type="WBParaSite" id="SCUD_0000226901-mRNA-1"/>
    </source>
</evidence>
<name>A0A183JHU6_9TREM</name>
<dbReference type="AlphaFoldDB" id="A0A183JHU6"/>
<accession>A0A183JHU6</accession>
<gene>
    <name evidence="1" type="ORF">SCUD_LOCUS2270</name>
</gene>
<protein>
    <submittedName>
        <fullName evidence="3">Transposase</fullName>
    </submittedName>
</protein>